<name>A0A9L0J5L2_EQUAS</name>
<dbReference type="InterPro" id="IPR036396">
    <property type="entry name" value="Cyt_P450_sf"/>
</dbReference>
<organism evidence="3 4">
    <name type="scientific">Equus asinus</name>
    <name type="common">Donkey</name>
    <name type="synonym">Equus africanus asinus</name>
    <dbReference type="NCBI Taxonomy" id="9793"/>
    <lineage>
        <taxon>Eukaryota</taxon>
        <taxon>Metazoa</taxon>
        <taxon>Chordata</taxon>
        <taxon>Craniata</taxon>
        <taxon>Vertebrata</taxon>
        <taxon>Euteleostomi</taxon>
        <taxon>Mammalia</taxon>
        <taxon>Eutheria</taxon>
        <taxon>Laurasiatheria</taxon>
        <taxon>Perissodactyla</taxon>
        <taxon>Equidae</taxon>
        <taxon>Equus</taxon>
    </lineage>
</organism>
<feature type="chain" id="PRO_5040225411" evidence="2">
    <location>
        <begin position="35"/>
        <end position="162"/>
    </location>
</feature>
<dbReference type="GO" id="GO:0016705">
    <property type="term" value="F:oxidoreductase activity, acting on paired donors, with incorporation or reduction of molecular oxygen"/>
    <property type="evidence" value="ECO:0007669"/>
    <property type="project" value="InterPro"/>
</dbReference>
<dbReference type="PANTHER" id="PTHR24291">
    <property type="entry name" value="CYTOCHROME P450 FAMILY 4"/>
    <property type="match status" value="1"/>
</dbReference>
<dbReference type="GeneTree" id="ENSGT00940000154646"/>
<reference evidence="3 4" key="1">
    <citation type="journal article" date="2020" name="Nat. Commun.">
        <title>Donkey genomes provide new insights into domestication and selection for coat color.</title>
        <authorList>
            <person name="Wang"/>
            <person name="C."/>
            <person name="Li"/>
            <person name="H."/>
            <person name="Guo"/>
            <person name="Y."/>
            <person name="Huang"/>
            <person name="J."/>
            <person name="Sun"/>
            <person name="Y."/>
            <person name="Min"/>
            <person name="J."/>
            <person name="Wang"/>
            <person name="J."/>
            <person name="Fang"/>
            <person name="X."/>
            <person name="Zhao"/>
            <person name="Z."/>
            <person name="Wang"/>
            <person name="S."/>
            <person name="Zhang"/>
            <person name="Y."/>
            <person name="Liu"/>
            <person name="Q."/>
            <person name="Jiang"/>
            <person name="Q."/>
            <person name="Wang"/>
            <person name="X."/>
            <person name="Guo"/>
            <person name="Y."/>
            <person name="Yang"/>
            <person name="C."/>
            <person name="Wang"/>
            <person name="Y."/>
            <person name="Tian"/>
            <person name="F."/>
            <person name="Zhuang"/>
            <person name="G."/>
            <person name="Fan"/>
            <person name="Y."/>
            <person name="Gao"/>
            <person name="Q."/>
            <person name="Li"/>
            <person name="Y."/>
            <person name="Ju"/>
            <person name="Z."/>
            <person name="Li"/>
            <person name="J."/>
            <person name="Li"/>
            <person name="R."/>
            <person name="Hou"/>
            <person name="M."/>
            <person name="Yang"/>
            <person name="G."/>
            <person name="Liu"/>
            <person name="G."/>
            <person name="Liu"/>
            <person name="W."/>
            <person name="Guo"/>
            <person name="J."/>
            <person name="Pan"/>
            <person name="S."/>
            <person name="Fan"/>
            <person name="G."/>
            <person name="Zhang"/>
            <person name="W."/>
            <person name="Zhang"/>
            <person name="R."/>
            <person name="Yu"/>
            <person name="J."/>
            <person name="Zhang"/>
            <person name="X."/>
            <person name="Yin"/>
            <person name="Q."/>
            <person name="Ji"/>
            <person name="C."/>
            <person name="Jin"/>
            <person name="Y."/>
            <person name="Yue"/>
            <person name="G."/>
            <person name="Liu"/>
            <person name="M."/>
            <person name="Xu"/>
            <person name="J."/>
            <person name="Liu"/>
            <person name="S."/>
            <person name="Jordana"/>
            <person name="J."/>
            <person name="Noce"/>
            <person name="A."/>
            <person name="Amills"/>
            <person name="M."/>
            <person name="Wu"/>
            <person name="D.D."/>
            <person name="Li"/>
            <person name="S."/>
            <person name="Zhou"/>
            <person name="X. and Zhong"/>
            <person name="J."/>
        </authorList>
    </citation>
    <scope>NUCLEOTIDE SEQUENCE [LARGE SCALE GENOMIC DNA]</scope>
</reference>
<dbReference type="AlphaFoldDB" id="A0A9L0J5L2"/>
<dbReference type="Gene3D" id="1.10.630.10">
    <property type="entry name" value="Cytochrome P450"/>
    <property type="match status" value="1"/>
</dbReference>
<dbReference type="SUPFAM" id="SSF48264">
    <property type="entry name" value="Cytochrome P450"/>
    <property type="match status" value="1"/>
</dbReference>
<keyword evidence="4" id="KW-1185">Reference proteome</keyword>
<proteinExistence type="inferred from homology"/>
<dbReference type="GO" id="GO:0005506">
    <property type="term" value="F:iron ion binding"/>
    <property type="evidence" value="ECO:0007669"/>
    <property type="project" value="InterPro"/>
</dbReference>
<dbReference type="InterPro" id="IPR001128">
    <property type="entry name" value="Cyt_P450"/>
</dbReference>
<accession>A0A9L0J5L2</accession>
<reference evidence="3" key="3">
    <citation type="submission" date="2025-09" db="UniProtKB">
        <authorList>
            <consortium name="Ensembl"/>
        </authorList>
    </citation>
    <scope>IDENTIFICATION</scope>
</reference>
<evidence type="ECO:0000256" key="1">
    <source>
        <dbReference type="ARBA" id="ARBA00010617"/>
    </source>
</evidence>
<dbReference type="GO" id="GO:0020037">
    <property type="term" value="F:heme binding"/>
    <property type="evidence" value="ECO:0007669"/>
    <property type="project" value="InterPro"/>
</dbReference>
<dbReference type="PANTHER" id="PTHR24291:SF198">
    <property type="entry name" value="CYTOCHROME P450 4F3"/>
    <property type="match status" value="1"/>
</dbReference>
<evidence type="ECO:0000313" key="3">
    <source>
        <dbReference type="Ensembl" id="ENSEASP00005047663.1"/>
    </source>
</evidence>
<sequence>MCCSLVLAPFASPLLPALSALAPLLLCCSWRGSADPWLRLHLASKVPPLPLSKATDGLSLMSAAIAPKDMIFSRFLKSWLGDGLLLSGDYKWSRHRRMLTPSFHFNILKSYVRIFNDSVNIMHVSLLNPSSYLELRGQWALRDILSGILALLGSFGAIASPF</sequence>
<protein>
    <submittedName>
        <fullName evidence="3">Uncharacterized protein</fullName>
    </submittedName>
</protein>
<evidence type="ECO:0000256" key="2">
    <source>
        <dbReference type="SAM" id="SignalP"/>
    </source>
</evidence>
<dbReference type="Pfam" id="PF00067">
    <property type="entry name" value="p450"/>
    <property type="match status" value="1"/>
</dbReference>
<keyword evidence="2" id="KW-0732">Signal</keyword>
<feature type="signal peptide" evidence="2">
    <location>
        <begin position="1"/>
        <end position="34"/>
    </location>
</feature>
<reference evidence="3" key="2">
    <citation type="submission" date="2025-08" db="UniProtKB">
        <authorList>
            <consortium name="Ensembl"/>
        </authorList>
    </citation>
    <scope>IDENTIFICATION</scope>
</reference>
<dbReference type="InterPro" id="IPR050196">
    <property type="entry name" value="Cytochrome_P450_Monoox"/>
</dbReference>
<evidence type="ECO:0000313" key="4">
    <source>
        <dbReference type="Proteomes" id="UP000694387"/>
    </source>
</evidence>
<comment type="similarity">
    <text evidence="1">Belongs to the cytochrome P450 family.</text>
</comment>
<dbReference type="Proteomes" id="UP000694387">
    <property type="component" value="Chromosome 10"/>
</dbReference>
<dbReference type="Ensembl" id="ENSEAST00005039059.1">
    <property type="protein sequence ID" value="ENSEASP00005047663.1"/>
    <property type="gene ID" value="ENSEASG00005037888.1"/>
</dbReference>
<dbReference type="GO" id="GO:0004497">
    <property type="term" value="F:monooxygenase activity"/>
    <property type="evidence" value="ECO:0007669"/>
    <property type="project" value="InterPro"/>
</dbReference>